<evidence type="ECO:0000256" key="6">
    <source>
        <dbReference type="ARBA" id="ARBA00022692"/>
    </source>
</evidence>
<dbReference type="KEGG" id="cpis:HS961_16660"/>
<evidence type="ECO:0000256" key="3">
    <source>
        <dbReference type="ARBA" id="ARBA00022448"/>
    </source>
</evidence>
<evidence type="ECO:0000256" key="11">
    <source>
        <dbReference type="ARBA" id="ARBA00023136"/>
    </source>
</evidence>
<dbReference type="InterPro" id="IPR011662">
    <property type="entry name" value="Secretin/TonB_short_N"/>
</dbReference>
<accession>A0A7G5EK08</accession>
<dbReference type="InterPro" id="IPR037066">
    <property type="entry name" value="Plug_dom_sf"/>
</dbReference>
<dbReference type="GO" id="GO:0015891">
    <property type="term" value="P:siderophore transport"/>
    <property type="evidence" value="ECO:0007669"/>
    <property type="project" value="InterPro"/>
</dbReference>
<dbReference type="InterPro" id="IPR012910">
    <property type="entry name" value="Plug_dom"/>
</dbReference>
<dbReference type="Gene3D" id="3.55.50.30">
    <property type="match status" value="1"/>
</dbReference>
<keyword evidence="4 14" id="KW-1134">Transmembrane beta strand</keyword>
<dbReference type="GO" id="GO:0015344">
    <property type="term" value="F:siderophore uptake transmembrane transporter activity"/>
    <property type="evidence" value="ECO:0007669"/>
    <property type="project" value="TreeGrafter"/>
</dbReference>
<sequence>MNRPTDPACLAQRHLVRALRGRPIAIAVASLLGASGVYAQTLHSFSIPPGPLGTVLSQTAATAGVLLSVDAKLTQGIHSPGVQGRFSAEEGLARALAGSGLAAVPNAGGGYTLRAAPVAAAAPANPAATADNSTTLGTVVVSAAAQAPATTEGSGAYSARAATIGKTAQALKDIPQSVSVVTRQRMDDQNLSSVSDVLENTTGIMISEVADGGRNYYSRGFKIANVQYDGVPLSRGNYGVGNSFTGNAAYLDRVEVFRGAQGLFEGAGQPSGSINLVRKRPTADKQLLVEARAGSWSHYGGMLDASGPLNDEGSLRARAVLDYDDKGGFIDHTDEKNLNAYLALDYDLSADTTLVLGLAVSRLRSTPFFGGLPRYSDGRSLNLSRSTFLGADWNRWDRDETQLFADLSHRLNADWRFKVAAAYSRETSLTTVRDSTGAVDPVSLTGPEGAAWNYDKLSKNAGIDMHLNGRFALLGMPQQLTVGASMSRLRSNDRIAYAYNLGAIDVFNPNPHVPKPQDFPDSQRLSRYEPHLQKGIYAQLRTEIAPAWTLVSGGRISWFESVFSTQATTWESKSEQTKSGEFTPFLGLIYELTPQWSAYASYADVFMPQTTTAQDGSTLKPVIGANYEAGIKGELLDGRLNASLAVYRVDETNRAVEDTAAGRLCNGNYCYRAAGKVRSQGFEAELQGAVAPGWQVAAGYTFNRNKYLSDPVSEGLTFNEDTPRHLLRLWSDYRFRGDWSGLSLGAGVSAQSAMSNSVSGVRRPSYGVWNTRIAYDLNRQWTLALNVNNVFDKVYYEYASYIENRNNYGTPRNFLVTLRGRF</sequence>
<keyword evidence="11 14" id="KW-0472">Membrane</keyword>
<dbReference type="CDD" id="cd01347">
    <property type="entry name" value="ligand_gated_channel"/>
    <property type="match status" value="1"/>
</dbReference>
<dbReference type="PROSITE" id="PS52016">
    <property type="entry name" value="TONB_DEPENDENT_REC_3"/>
    <property type="match status" value="1"/>
</dbReference>
<dbReference type="InterPro" id="IPR036942">
    <property type="entry name" value="Beta-barrel_TonB_sf"/>
</dbReference>
<dbReference type="InterPro" id="IPR000531">
    <property type="entry name" value="Beta-barrel_TonB"/>
</dbReference>
<keyword evidence="3 14" id="KW-0813">Transport</keyword>
<organism evidence="17 18">
    <name type="scientific">Comamonas piscis</name>
    <dbReference type="NCBI Taxonomy" id="1562974"/>
    <lineage>
        <taxon>Bacteria</taxon>
        <taxon>Pseudomonadati</taxon>
        <taxon>Pseudomonadota</taxon>
        <taxon>Betaproteobacteria</taxon>
        <taxon>Burkholderiales</taxon>
        <taxon>Comamonadaceae</taxon>
        <taxon>Comamonas</taxon>
    </lineage>
</organism>
<dbReference type="FunFam" id="2.170.130.10:FF:000010">
    <property type="entry name" value="Ferripyoverdine receptor"/>
    <property type="match status" value="1"/>
</dbReference>
<keyword evidence="18" id="KW-1185">Reference proteome</keyword>
<dbReference type="NCBIfam" id="TIGR01783">
    <property type="entry name" value="TonB-siderophor"/>
    <property type="match status" value="1"/>
</dbReference>
<dbReference type="EMBL" id="CP058554">
    <property type="protein sequence ID" value="QMV74333.1"/>
    <property type="molecule type" value="Genomic_DNA"/>
</dbReference>
<evidence type="ECO:0000256" key="7">
    <source>
        <dbReference type="ARBA" id="ARBA00022729"/>
    </source>
</evidence>
<keyword evidence="10 15" id="KW-0798">TonB box</keyword>
<evidence type="ECO:0000259" key="16">
    <source>
        <dbReference type="SMART" id="SM00965"/>
    </source>
</evidence>
<evidence type="ECO:0000256" key="2">
    <source>
        <dbReference type="ARBA" id="ARBA00009810"/>
    </source>
</evidence>
<dbReference type="Proteomes" id="UP000515240">
    <property type="component" value="Chromosome"/>
</dbReference>
<feature type="domain" description="Secretin/TonB short N-terminal" evidence="16">
    <location>
        <begin position="65"/>
        <end position="116"/>
    </location>
</feature>
<keyword evidence="13 14" id="KW-0998">Cell outer membrane</keyword>
<evidence type="ECO:0000256" key="14">
    <source>
        <dbReference type="PROSITE-ProRule" id="PRU01360"/>
    </source>
</evidence>
<dbReference type="PANTHER" id="PTHR32552">
    <property type="entry name" value="FERRICHROME IRON RECEPTOR-RELATED"/>
    <property type="match status" value="1"/>
</dbReference>
<dbReference type="Gene3D" id="2.40.170.20">
    <property type="entry name" value="TonB-dependent receptor, beta-barrel domain"/>
    <property type="match status" value="1"/>
</dbReference>
<evidence type="ECO:0000256" key="10">
    <source>
        <dbReference type="ARBA" id="ARBA00023077"/>
    </source>
</evidence>
<dbReference type="SUPFAM" id="SSF56935">
    <property type="entry name" value="Porins"/>
    <property type="match status" value="1"/>
</dbReference>
<evidence type="ECO:0000256" key="4">
    <source>
        <dbReference type="ARBA" id="ARBA00022452"/>
    </source>
</evidence>
<comment type="similarity">
    <text evidence="2 14 15">Belongs to the TonB-dependent receptor family.</text>
</comment>
<evidence type="ECO:0000256" key="13">
    <source>
        <dbReference type="ARBA" id="ARBA00023237"/>
    </source>
</evidence>
<dbReference type="InterPro" id="IPR010105">
    <property type="entry name" value="TonB_sidphr_rcpt"/>
</dbReference>
<evidence type="ECO:0000256" key="5">
    <source>
        <dbReference type="ARBA" id="ARBA00022496"/>
    </source>
</evidence>
<dbReference type="Pfam" id="PF07715">
    <property type="entry name" value="Plug"/>
    <property type="match status" value="1"/>
</dbReference>
<proteinExistence type="inferred from homology"/>
<evidence type="ECO:0000256" key="1">
    <source>
        <dbReference type="ARBA" id="ARBA00004571"/>
    </source>
</evidence>
<keyword evidence="5" id="KW-0410">Iron transport</keyword>
<dbReference type="Gene3D" id="2.170.130.10">
    <property type="entry name" value="TonB-dependent receptor, plug domain"/>
    <property type="match status" value="1"/>
</dbReference>
<evidence type="ECO:0000313" key="17">
    <source>
        <dbReference type="EMBL" id="QMV74333.1"/>
    </source>
</evidence>
<keyword evidence="6 14" id="KW-0812">Transmembrane</keyword>
<keyword evidence="12 17" id="KW-0675">Receptor</keyword>
<dbReference type="GO" id="GO:0038023">
    <property type="term" value="F:signaling receptor activity"/>
    <property type="evidence" value="ECO:0007669"/>
    <property type="project" value="InterPro"/>
</dbReference>
<keyword evidence="7" id="KW-0732">Signal</keyword>
<keyword evidence="8" id="KW-0408">Iron</keyword>
<dbReference type="SMART" id="SM00965">
    <property type="entry name" value="STN"/>
    <property type="match status" value="1"/>
</dbReference>
<reference evidence="17 18" key="1">
    <citation type="journal article" date="2020" name="G3 (Bethesda)">
        <title>CeMbio - The Caenorhabditis elegans Microbiome Resource.</title>
        <authorList>
            <person name="Dirksen P."/>
            <person name="Assie A."/>
            <person name="Zimmermann J."/>
            <person name="Zhang F."/>
            <person name="Tietje A.M."/>
            <person name="Marsh S.A."/>
            <person name="Felix M.A."/>
            <person name="Shapira M."/>
            <person name="Kaleta C."/>
            <person name="Schulenburg H."/>
            <person name="Samuel B."/>
        </authorList>
    </citation>
    <scope>NUCLEOTIDE SEQUENCE [LARGE SCALE GENOMIC DNA]</scope>
    <source>
        <strain evidence="17 18">BIGb0172</strain>
    </source>
</reference>
<dbReference type="RefSeq" id="WP_182323893.1">
    <property type="nucleotide sequence ID" value="NZ_CP058554.1"/>
</dbReference>
<dbReference type="PANTHER" id="PTHR32552:SF74">
    <property type="entry name" value="HYDROXAMATE SIDEROPHORE RECEPTOR FHUE"/>
    <property type="match status" value="1"/>
</dbReference>
<dbReference type="AlphaFoldDB" id="A0A7G5EK08"/>
<comment type="subcellular location">
    <subcellularLocation>
        <location evidence="1 14">Cell outer membrane</location>
        <topology evidence="1 14">Multi-pass membrane protein</topology>
    </subcellularLocation>
</comment>
<protein>
    <submittedName>
        <fullName evidence="17">TonB-dependent siderophore receptor</fullName>
    </submittedName>
</protein>
<keyword evidence="9" id="KW-0406">Ion transport</keyword>
<dbReference type="InterPro" id="IPR039426">
    <property type="entry name" value="TonB-dep_rcpt-like"/>
</dbReference>
<evidence type="ECO:0000256" key="9">
    <source>
        <dbReference type="ARBA" id="ARBA00023065"/>
    </source>
</evidence>
<name>A0A7G5EK08_9BURK</name>
<evidence type="ECO:0000256" key="8">
    <source>
        <dbReference type="ARBA" id="ARBA00023004"/>
    </source>
</evidence>
<evidence type="ECO:0000256" key="15">
    <source>
        <dbReference type="RuleBase" id="RU003357"/>
    </source>
</evidence>
<dbReference type="Pfam" id="PF07660">
    <property type="entry name" value="STN"/>
    <property type="match status" value="1"/>
</dbReference>
<evidence type="ECO:0000256" key="12">
    <source>
        <dbReference type="ARBA" id="ARBA00023170"/>
    </source>
</evidence>
<evidence type="ECO:0000313" key="18">
    <source>
        <dbReference type="Proteomes" id="UP000515240"/>
    </source>
</evidence>
<gene>
    <name evidence="17" type="ORF">HS961_16660</name>
</gene>
<dbReference type="GO" id="GO:0009279">
    <property type="term" value="C:cell outer membrane"/>
    <property type="evidence" value="ECO:0007669"/>
    <property type="project" value="UniProtKB-SubCell"/>
</dbReference>
<dbReference type="Pfam" id="PF00593">
    <property type="entry name" value="TonB_dep_Rec_b-barrel"/>
    <property type="match status" value="1"/>
</dbReference>